<keyword evidence="3" id="KW-1185">Reference proteome</keyword>
<evidence type="ECO:0000313" key="1">
    <source>
        <dbReference type="EMBL" id="GLK56312.1"/>
    </source>
</evidence>
<comment type="caution">
    <text evidence="1">The sequence shown here is derived from an EMBL/GenBank/DDBJ whole genome shotgun (WGS) entry which is preliminary data.</text>
</comment>
<dbReference type="Proteomes" id="UP001143400">
    <property type="component" value="Unassembled WGS sequence"/>
</dbReference>
<proteinExistence type="predicted"/>
<dbReference type="EMBL" id="JAFBCY010000003">
    <property type="protein sequence ID" value="MBM7852106.1"/>
    <property type="molecule type" value="Genomic_DNA"/>
</dbReference>
<accession>A0A9W6ITM7</accession>
<reference evidence="2 3" key="2">
    <citation type="submission" date="2021-01" db="EMBL/GenBank/DDBJ databases">
        <title>Genomic Encyclopedia of Type Strains, Phase IV (KMG-IV): sequencing the most valuable type-strain genomes for metagenomic binning, comparative biology and taxonomic classification.</title>
        <authorList>
            <person name="Goeker M."/>
        </authorList>
    </citation>
    <scope>NUCLEOTIDE SEQUENCE [LARGE SCALE GENOMIC DNA]</scope>
    <source>
        <strain evidence="2 3">DSM 6130</strain>
    </source>
</reference>
<evidence type="ECO:0000313" key="3">
    <source>
        <dbReference type="Proteomes" id="UP000758856"/>
    </source>
</evidence>
<evidence type="ECO:0000313" key="4">
    <source>
        <dbReference type="Proteomes" id="UP001143400"/>
    </source>
</evidence>
<name>A0A9W6ITM7_9HYPH</name>
<dbReference type="Pfam" id="PF09550">
    <property type="entry name" value="Phage_TAC_6"/>
    <property type="match status" value="1"/>
</dbReference>
<organism evidence="1 4">
    <name type="scientific">Methylopila capsulata</name>
    <dbReference type="NCBI Taxonomy" id="61654"/>
    <lineage>
        <taxon>Bacteria</taxon>
        <taxon>Pseudomonadati</taxon>
        <taxon>Pseudomonadota</taxon>
        <taxon>Alphaproteobacteria</taxon>
        <taxon>Hyphomicrobiales</taxon>
        <taxon>Methylopilaceae</taxon>
        <taxon>Methylopila</taxon>
    </lineage>
</organism>
<gene>
    <name evidence="1" type="ORF">GCM10008170_23310</name>
    <name evidence="2" type="ORF">JOD31_002348</name>
</gene>
<dbReference type="AlphaFoldDB" id="A0A9W6ITM7"/>
<evidence type="ECO:0000313" key="2">
    <source>
        <dbReference type="EMBL" id="MBM7852106.1"/>
    </source>
</evidence>
<dbReference type="Proteomes" id="UP000758856">
    <property type="component" value="Unassembled WGS sequence"/>
</dbReference>
<sequence length="62" mass="6640">MGFGLGVLRLSPDAFWRATPREIAAAADGLTRRHAGPKPLAKAELAALIARFPDEETSHGRT</sequence>
<dbReference type="RefSeq" id="WP_204950536.1">
    <property type="nucleotide sequence ID" value="NZ_BSFF01000003.1"/>
</dbReference>
<protein>
    <submittedName>
        <fullName evidence="2">Phage protein (TIGR02216 family)</fullName>
    </submittedName>
</protein>
<dbReference type="EMBL" id="BSFF01000003">
    <property type="protein sequence ID" value="GLK56312.1"/>
    <property type="molecule type" value="Genomic_DNA"/>
</dbReference>
<dbReference type="InterPro" id="IPR019056">
    <property type="entry name" value="Phage_TAC_6"/>
</dbReference>
<reference evidence="1" key="3">
    <citation type="submission" date="2023-01" db="EMBL/GenBank/DDBJ databases">
        <authorList>
            <person name="Sun Q."/>
            <person name="Evtushenko L."/>
        </authorList>
    </citation>
    <scope>NUCLEOTIDE SEQUENCE</scope>
    <source>
        <strain evidence="1">VKM B-1606</strain>
    </source>
</reference>
<reference evidence="1" key="1">
    <citation type="journal article" date="2014" name="Int. J. Syst. Evol. Microbiol.">
        <title>Complete genome sequence of Corynebacterium casei LMG S-19264T (=DSM 44701T), isolated from a smear-ripened cheese.</title>
        <authorList>
            <consortium name="US DOE Joint Genome Institute (JGI-PGF)"/>
            <person name="Walter F."/>
            <person name="Albersmeier A."/>
            <person name="Kalinowski J."/>
            <person name="Ruckert C."/>
        </authorList>
    </citation>
    <scope>NUCLEOTIDE SEQUENCE</scope>
    <source>
        <strain evidence="1">VKM B-1606</strain>
    </source>
</reference>